<organism evidence="1 2">
    <name type="scientific">Microdochium trichocladiopsis</name>
    <dbReference type="NCBI Taxonomy" id="1682393"/>
    <lineage>
        <taxon>Eukaryota</taxon>
        <taxon>Fungi</taxon>
        <taxon>Dikarya</taxon>
        <taxon>Ascomycota</taxon>
        <taxon>Pezizomycotina</taxon>
        <taxon>Sordariomycetes</taxon>
        <taxon>Xylariomycetidae</taxon>
        <taxon>Xylariales</taxon>
        <taxon>Microdochiaceae</taxon>
        <taxon>Microdochium</taxon>
    </lineage>
</organism>
<comment type="caution">
    <text evidence="1">The sequence shown here is derived from an EMBL/GenBank/DDBJ whole genome shotgun (WGS) entry which is preliminary data.</text>
</comment>
<evidence type="ECO:0000313" key="2">
    <source>
        <dbReference type="Proteomes" id="UP000756346"/>
    </source>
</evidence>
<keyword evidence="1" id="KW-0808">Transferase</keyword>
<dbReference type="Proteomes" id="UP000756346">
    <property type="component" value="Unassembled WGS sequence"/>
</dbReference>
<name>A0A9P9BSV5_9PEZI</name>
<evidence type="ECO:0000313" key="1">
    <source>
        <dbReference type="EMBL" id="KAH7034847.1"/>
    </source>
</evidence>
<dbReference type="AlphaFoldDB" id="A0A9P9BSV5"/>
<keyword evidence="2" id="KW-1185">Reference proteome</keyword>
<feature type="non-terminal residue" evidence="1">
    <location>
        <position position="1"/>
    </location>
</feature>
<dbReference type="PANTHER" id="PTHR34144:SF7">
    <property type="entry name" value="EXPORT PROTEIN (CAP59), PUTATIVE (AFU_ORTHOLOGUE AFUA_7G05020)-RELATED"/>
    <property type="match status" value="1"/>
</dbReference>
<sequence length="388" mass="44284">VFIASVHRNNEAVLRGGWNQALLSIIDYLGADNVFVSVVEGGSQDKTKAALRELKQELDERGVPNKVKLGMTVWQQIEEIDARPSAEAPHKEGWIWWDAEKRYDLRRIPYLSRVRNQALEPLAALALEELDKDGAAKKTKKKQVFDQVLWLNDVVFDTQDLVTLLRTNGGEYAAACSMDFKSPPFYYDTFALRDDKGYKTTTQYWPWFQSGRARRALWRSEPIKVKSCWNGIVAFDATPFYSGTSSSSSISSSSAQQPLRFRGIPDSLADLHLEGSECCLVHADNHLSAVKGVWLNPNVRVGYSADAYRQVRTDVFPTAYESITGTWLNRLLHFRMRLQEGLESSTVHKRIRQWQKTTPAGEPKRYEPGDFCLINEMQIMYQNGWKHI</sequence>
<reference evidence="1" key="1">
    <citation type="journal article" date="2021" name="Nat. Commun.">
        <title>Genetic determinants of endophytism in the Arabidopsis root mycobiome.</title>
        <authorList>
            <person name="Mesny F."/>
            <person name="Miyauchi S."/>
            <person name="Thiergart T."/>
            <person name="Pickel B."/>
            <person name="Atanasova L."/>
            <person name="Karlsson M."/>
            <person name="Huettel B."/>
            <person name="Barry K.W."/>
            <person name="Haridas S."/>
            <person name="Chen C."/>
            <person name="Bauer D."/>
            <person name="Andreopoulos W."/>
            <person name="Pangilinan J."/>
            <person name="LaButti K."/>
            <person name="Riley R."/>
            <person name="Lipzen A."/>
            <person name="Clum A."/>
            <person name="Drula E."/>
            <person name="Henrissat B."/>
            <person name="Kohler A."/>
            <person name="Grigoriev I.V."/>
            <person name="Martin F.M."/>
            <person name="Hacquard S."/>
        </authorList>
    </citation>
    <scope>NUCLEOTIDE SEQUENCE</scope>
    <source>
        <strain evidence="1">MPI-CAGE-CH-0230</strain>
    </source>
</reference>
<dbReference type="Pfam" id="PF11735">
    <property type="entry name" value="CAP59_mtransfer"/>
    <property type="match status" value="1"/>
</dbReference>
<dbReference type="GO" id="GO:0016757">
    <property type="term" value="F:glycosyltransferase activity"/>
    <property type="evidence" value="ECO:0007669"/>
    <property type="project" value="UniProtKB-KW"/>
</dbReference>
<dbReference type="InterPro" id="IPR021047">
    <property type="entry name" value="Mannosyltransferase_CMT1"/>
</dbReference>
<accession>A0A9P9BSV5</accession>
<dbReference type="EMBL" id="JAGTJQ010000003">
    <property type="protein sequence ID" value="KAH7034847.1"/>
    <property type="molecule type" value="Genomic_DNA"/>
</dbReference>
<keyword evidence="1" id="KW-0328">Glycosyltransferase</keyword>
<feature type="non-terminal residue" evidence="1">
    <location>
        <position position="388"/>
    </location>
</feature>
<proteinExistence type="predicted"/>
<protein>
    <submittedName>
        <fullName evidence="1">Cryptococcal mannosyltransferase 1-domain-containing protein</fullName>
    </submittedName>
</protein>
<dbReference type="PANTHER" id="PTHR34144">
    <property type="entry name" value="CHROMOSOME 8, WHOLE GENOME SHOTGUN SEQUENCE"/>
    <property type="match status" value="1"/>
</dbReference>
<dbReference type="RefSeq" id="XP_046014940.1">
    <property type="nucleotide sequence ID" value="XM_046148819.1"/>
</dbReference>
<gene>
    <name evidence="1" type="ORF">B0I36DRAFT_204878</name>
</gene>
<dbReference type="GeneID" id="70178365"/>
<dbReference type="OrthoDB" id="262547at2759"/>